<evidence type="ECO:0000256" key="4">
    <source>
        <dbReference type="ARBA" id="ARBA00023163"/>
    </source>
</evidence>
<dbReference type="InterPro" id="IPR000847">
    <property type="entry name" value="LysR_HTH_N"/>
</dbReference>
<dbReference type="InterPro" id="IPR005119">
    <property type="entry name" value="LysR_subst-bd"/>
</dbReference>
<dbReference type="InterPro" id="IPR036388">
    <property type="entry name" value="WH-like_DNA-bd_sf"/>
</dbReference>
<evidence type="ECO:0000313" key="7">
    <source>
        <dbReference type="Proteomes" id="UP001165565"/>
    </source>
</evidence>
<evidence type="ECO:0000256" key="3">
    <source>
        <dbReference type="ARBA" id="ARBA00023125"/>
    </source>
</evidence>
<reference evidence="6" key="1">
    <citation type="submission" date="2022-06" db="EMBL/GenBank/DDBJ databases">
        <title>Sphingomonas sp. nov. isolated from rhizosphere soil of tomato.</title>
        <authorList>
            <person name="Dong H."/>
            <person name="Gao R."/>
        </authorList>
    </citation>
    <scope>NUCLEOTIDE SEQUENCE</scope>
    <source>
        <strain evidence="6">MMSM24</strain>
    </source>
</reference>
<dbReference type="Proteomes" id="UP001165565">
    <property type="component" value="Unassembled WGS sequence"/>
</dbReference>
<dbReference type="PANTHER" id="PTHR30537">
    <property type="entry name" value="HTH-TYPE TRANSCRIPTIONAL REGULATOR"/>
    <property type="match status" value="1"/>
</dbReference>
<keyword evidence="2" id="KW-0805">Transcription regulation</keyword>
<gene>
    <name evidence="6" type="ORF">NEE01_16880</name>
</gene>
<dbReference type="Pfam" id="PF00126">
    <property type="entry name" value="HTH_1"/>
    <property type="match status" value="1"/>
</dbReference>
<dbReference type="SUPFAM" id="SSF46785">
    <property type="entry name" value="Winged helix' DNA-binding domain"/>
    <property type="match status" value="1"/>
</dbReference>
<sequence length="306" mass="33271">MSPRTLGANGAGADGAVASALALDWDDLKIFQAAVRAGDYTTAARRLGMDRTTVGRRLARLEESLMHPLWEKSLTGYQPTSLGQNVLDAAARMEQAVDDLYRRLGLSESRVEGKIRLAGSAGITRFFGSPIEAFLRRNASVSIEYIGALNAIDAVVQRQADIGIAIAREIPADIDAWSLGPFHQSLYVDRENPGNERRIGWGHGVLLANPYPWALLNGGGNANYALEVDNLHAMHGAVRGGVGRAWLWSASADRDDRLLRLEEPLPERARAELWLVTRADILIEPAVAQLRAELLQSAEDAMCVGL</sequence>
<feature type="domain" description="HTH lysR-type" evidence="5">
    <location>
        <begin position="23"/>
        <end position="80"/>
    </location>
</feature>
<dbReference type="Pfam" id="PF03466">
    <property type="entry name" value="LysR_substrate"/>
    <property type="match status" value="1"/>
</dbReference>
<dbReference type="GO" id="GO:0006351">
    <property type="term" value="P:DNA-templated transcription"/>
    <property type="evidence" value="ECO:0007669"/>
    <property type="project" value="TreeGrafter"/>
</dbReference>
<dbReference type="Gene3D" id="1.10.10.10">
    <property type="entry name" value="Winged helix-like DNA-binding domain superfamily/Winged helix DNA-binding domain"/>
    <property type="match status" value="1"/>
</dbReference>
<evidence type="ECO:0000259" key="5">
    <source>
        <dbReference type="PROSITE" id="PS50931"/>
    </source>
</evidence>
<dbReference type="Gene3D" id="3.40.190.290">
    <property type="match status" value="1"/>
</dbReference>
<dbReference type="GO" id="GO:0003700">
    <property type="term" value="F:DNA-binding transcription factor activity"/>
    <property type="evidence" value="ECO:0007669"/>
    <property type="project" value="InterPro"/>
</dbReference>
<accession>A0AA41ZGG0</accession>
<dbReference type="SUPFAM" id="SSF53850">
    <property type="entry name" value="Periplasmic binding protein-like II"/>
    <property type="match status" value="1"/>
</dbReference>
<dbReference type="InterPro" id="IPR058163">
    <property type="entry name" value="LysR-type_TF_proteobact-type"/>
</dbReference>
<keyword evidence="4" id="KW-0804">Transcription</keyword>
<dbReference type="AlphaFoldDB" id="A0AA41ZGG0"/>
<dbReference type="PROSITE" id="PS50931">
    <property type="entry name" value="HTH_LYSR"/>
    <property type="match status" value="1"/>
</dbReference>
<evidence type="ECO:0000313" key="6">
    <source>
        <dbReference type="EMBL" id="MCW6536454.1"/>
    </source>
</evidence>
<comment type="caution">
    <text evidence="6">The sequence shown here is derived from an EMBL/GenBank/DDBJ whole genome shotgun (WGS) entry which is preliminary data.</text>
</comment>
<proteinExistence type="inferred from homology"/>
<dbReference type="InterPro" id="IPR036390">
    <property type="entry name" value="WH_DNA-bd_sf"/>
</dbReference>
<dbReference type="EMBL" id="JANFAV010000013">
    <property type="protein sequence ID" value="MCW6536454.1"/>
    <property type="molecule type" value="Genomic_DNA"/>
</dbReference>
<protein>
    <submittedName>
        <fullName evidence="6">LysR family transcriptional regulator</fullName>
    </submittedName>
</protein>
<evidence type="ECO:0000256" key="2">
    <source>
        <dbReference type="ARBA" id="ARBA00023015"/>
    </source>
</evidence>
<dbReference type="PANTHER" id="PTHR30537:SF3">
    <property type="entry name" value="TRANSCRIPTIONAL REGULATORY PROTEIN"/>
    <property type="match status" value="1"/>
</dbReference>
<comment type="similarity">
    <text evidence="1">Belongs to the LysR transcriptional regulatory family.</text>
</comment>
<dbReference type="RefSeq" id="WP_179514614.1">
    <property type="nucleotide sequence ID" value="NZ_JANFAV010000013.1"/>
</dbReference>
<name>A0AA41ZGG0_9SPHN</name>
<organism evidence="6 7">
    <name type="scientific">Sphingomonas lycopersici</name>
    <dbReference type="NCBI Taxonomy" id="2951807"/>
    <lineage>
        <taxon>Bacteria</taxon>
        <taxon>Pseudomonadati</taxon>
        <taxon>Pseudomonadota</taxon>
        <taxon>Alphaproteobacteria</taxon>
        <taxon>Sphingomonadales</taxon>
        <taxon>Sphingomonadaceae</taxon>
        <taxon>Sphingomonas</taxon>
    </lineage>
</organism>
<keyword evidence="7" id="KW-1185">Reference proteome</keyword>
<evidence type="ECO:0000256" key="1">
    <source>
        <dbReference type="ARBA" id="ARBA00009437"/>
    </source>
</evidence>
<keyword evidence="3" id="KW-0238">DNA-binding</keyword>
<dbReference type="GO" id="GO:0043565">
    <property type="term" value="F:sequence-specific DNA binding"/>
    <property type="evidence" value="ECO:0007669"/>
    <property type="project" value="TreeGrafter"/>
</dbReference>